<dbReference type="OrthoDB" id="1494892at2"/>
<dbReference type="STRING" id="518766.Rmar_2359"/>
<dbReference type="Proteomes" id="UP000002221">
    <property type="component" value="Chromosome"/>
</dbReference>
<organism evidence="1 2">
    <name type="scientific">Rhodothermus marinus (strain ATCC 43812 / DSM 4252 / R-10)</name>
    <name type="common">Rhodothermus obamensis</name>
    <dbReference type="NCBI Taxonomy" id="518766"/>
    <lineage>
        <taxon>Bacteria</taxon>
        <taxon>Pseudomonadati</taxon>
        <taxon>Rhodothermota</taxon>
        <taxon>Rhodothermia</taxon>
        <taxon>Rhodothermales</taxon>
        <taxon>Rhodothermaceae</taxon>
        <taxon>Rhodothermus</taxon>
    </lineage>
</organism>
<dbReference type="KEGG" id="rmr:Rmar_2359"/>
<keyword evidence="2" id="KW-1185">Reference proteome</keyword>
<accession>D0MEK9</accession>
<evidence type="ECO:0000313" key="2">
    <source>
        <dbReference type="Proteomes" id="UP000002221"/>
    </source>
</evidence>
<name>D0MEK9_RHOM4</name>
<evidence type="ECO:0000313" key="1">
    <source>
        <dbReference type="EMBL" id="ACY49237.1"/>
    </source>
</evidence>
<proteinExistence type="predicted"/>
<reference evidence="1 2" key="1">
    <citation type="journal article" date="2009" name="Stand. Genomic Sci.">
        <title>Complete genome sequence of Rhodothermus marinus type strain (R-10).</title>
        <authorList>
            <person name="Nolan M."/>
            <person name="Tindall B.J."/>
            <person name="Pomrenke H."/>
            <person name="Lapidus A."/>
            <person name="Copeland A."/>
            <person name="Glavina Del Rio T."/>
            <person name="Lucas S."/>
            <person name="Chen F."/>
            <person name="Tice H."/>
            <person name="Cheng J.F."/>
            <person name="Saunders E."/>
            <person name="Han C."/>
            <person name="Bruce D."/>
            <person name="Goodwin L."/>
            <person name="Chain P."/>
            <person name="Pitluck S."/>
            <person name="Ovchinikova G."/>
            <person name="Pati A."/>
            <person name="Ivanova N."/>
            <person name="Mavromatis K."/>
            <person name="Chen A."/>
            <person name="Palaniappan K."/>
            <person name="Land M."/>
            <person name="Hauser L."/>
            <person name="Chang Y.J."/>
            <person name="Jeffries C.D."/>
            <person name="Brettin T."/>
            <person name="Goker M."/>
            <person name="Bristow J."/>
            <person name="Eisen J.A."/>
            <person name="Markowitz V."/>
            <person name="Hugenholtz P."/>
            <person name="Kyrpides N.C."/>
            <person name="Klenk H.P."/>
            <person name="Detter J.C."/>
        </authorList>
    </citation>
    <scope>NUCLEOTIDE SEQUENCE [LARGE SCALE GENOMIC DNA]</scope>
    <source>
        <strain evidence="2">ATCC 43812 / DSM 4252 / R-10</strain>
    </source>
</reference>
<dbReference type="RefSeq" id="WP_012844847.1">
    <property type="nucleotide sequence ID" value="NC_013501.1"/>
</dbReference>
<dbReference type="HOGENOM" id="CLU_1446595_0_0_10"/>
<gene>
    <name evidence="1" type="ordered locus">Rmar_2359</name>
</gene>
<protein>
    <submittedName>
        <fullName evidence="1">Uncharacterized protein</fullName>
    </submittedName>
</protein>
<sequence length="187" mass="20681">MRLITQAARIATFATTGALSTTQDLIGRVLESIEMADPELVAEETLCLVATATARAAEVGLREQTELAQALVPALQALPFTYRDYLLGGMLLSQEDRTLLEATGQEVYGRLQRKQAFYEAHLPAGQFPGERLLTEKMALWMGRISPPGLPELPQERMERLALVPVLHTHLRLVLQFCRQAVATLQEG</sequence>
<dbReference type="eggNOG" id="ENOG5031095">
    <property type="taxonomic scope" value="Bacteria"/>
</dbReference>
<dbReference type="EMBL" id="CP001807">
    <property type="protein sequence ID" value="ACY49237.1"/>
    <property type="molecule type" value="Genomic_DNA"/>
</dbReference>
<dbReference type="AlphaFoldDB" id="D0MEK9"/>